<feature type="compositionally biased region" description="Low complexity" evidence="1">
    <location>
        <begin position="470"/>
        <end position="489"/>
    </location>
</feature>
<evidence type="ECO:0000313" key="3">
    <source>
        <dbReference type="Proteomes" id="UP001105220"/>
    </source>
</evidence>
<keyword evidence="3" id="KW-1185">Reference proteome</keyword>
<dbReference type="InterPro" id="IPR032064">
    <property type="entry name" value="DUF4805"/>
</dbReference>
<feature type="compositionally biased region" description="Polar residues" evidence="1">
    <location>
        <begin position="549"/>
        <end position="559"/>
    </location>
</feature>
<feature type="compositionally biased region" description="Low complexity" evidence="1">
    <location>
        <begin position="560"/>
        <end position="588"/>
    </location>
</feature>
<reference evidence="2" key="2">
    <citation type="submission" date="2020-05" db="UniProtKB">
        <authorList>
            <consortium name="EnsemblMetazoa"/>
        </authorList>
    </citation>
    <scope>IDENTIFICATION</scope>
    <source>
        <strain evidence="2">Ngousso</strain>
    </source>
</reference>
<dbReference type="Proteomes" id="UP001105220">
    <property type="component" value="Unplaced"/>
</dbReference>
<feature type="compositionally biased region" description="Basic residues" evidence="1">
    <location>
        <begin position="452"/>
        <end position="461"/>
    </location>
</feature>
<feature type="region of interest" description="Disordered" evidence="1">
    <location>
        <begin position="283"/>
        <end position="325"/>
    </location>
</feature>
<dbReference type="Pfam" id="PF16063">
    <property type="entry name" value="DUF4805"/>
    <property type="match status" value="1"/>
</dbReference>
<name>A0A6E8V8G2_ANOCL</name>
<feature type="region of interest" description="Disordered" evidence="1">
    <location>
        <begin position="549"/>
        <end position="631"/>
    </location>
</feature>
<feature type="region of interest" description="Disordered" evidence="1">
    <location>
        <begin position="1"/>
        <end position="28"/>
    </location>
</feature>
<evidence type="ECO:0000256" key="1">
    <source>
        <dbReference type="SAM" id="MobiDB-lite"/>
    </source>
</evidence>
<feature type="compositionally biased region" description="Low complexity" evidence="1">
    <location>
        <begin position="598"/>
        <end position="609"/>
    </location>
</feature>
<dbReference type="VEuPathDB" id="VectorBase:ACON000294"/>
<feature type="compositionally biased region" description="Polar residues" evidence="1">
    <location>
        <begin position="1"/>
        <end position="11"/>
    </location>
</feature>
<feature type="region of interest" description="Disordered" evidence="1">
    <location>
        <begin position="661"/>
        <end position="689"/>
    </location>
</feature>
<evidence type="ECO:0000313" key="2">
    <source>
        <dbReference type="EnsemblMetazoa" id="ACON000294-PA"/>
    </source>
</evidence>
<organism evidence="2 3">
    <name type="scientific">Anopheles coluzzii</name>
    <name type="common">African malaria mosquito</name>
    <dbReference type="NCBI Taxonomy" id="1518534"/>
    <lineage>
        <taxon>Eukaryota</taxon>
        <taxon>Metazoa</taxon>
        <taxon>Ecdysozoa</taxon>
        <taxon>Arthropoda</taxon>
        <taxon>Hexapoda</taxon>
        <taxon>Insecta</taxon>
        <taxon>Pterygota</taxon>
        <taxon>Neoptera</taxon>
        <taxon>Endopterygota</taxon>
        <taxon>Diptera</taxon>
        <taxon>Nematocera</taxon>
        <taxon>Culicoidea</taxon>
        <taxon>Culicidae</taxon>
        <taxon>Anophelinae</taxon>
        <taxon>Anopheles</taxon>
    </lineage>
</organism>
<protein>
    <submittedName>
        <fullName evidence="2">Serine/arginine repetitive matrix protein 1</fullName>
    </submittedName>
</protein>
<feature type="compositionally biased region" description="Basic residues" evidence="1">
    <location>
        <begin position="774"/>
        <end position="788"/>
    </location>
</feature>
<dbReference type="EnsemblMetazoa" id="ACON000294-RA">
    <property type="protein sequence ID" value="ACON000294-PA"/>
    <property type="gene ID" value="ACON000294"/>
</dbReference>
<dbReference type="VEuPathDB" id="VectorBase:ACMO_006577"/>
<accession>A0A6E8V8G2</accession>
<dbReference type="VEuPathDB" id="VectorBase:ACON2_041869"/>
<feature type="region of interest" description="Disordered" evidence="1">
    <location>
        <begin position="381"/>
        <end position="506"/>
    </location>
</feature>
<proteinExistence type="predicted"/>
<feature type="region of interest" description="Disordered" evidence="1">
    <location>
        <begin position="707"/>
        <end position="795"/>
    </location>
</feature>
<reference key="1">
    <citation type="journal article" date="2019" name="Genes (Basel)">
        <title>A High-Quality De novo Genome Assembly from a Single Mosquito Using PacBio Sequencing.</title>
        <authorList>
            <person name="Kingan S.B."/>
            <person name="Heaton H."/>
            <person name="Cudini J."/>
            <person name="Lambert C.C."/>
            <person name="Baybayan P."/>
            <person name="Galvin B.D."/>
            <person name="Durbin R."/>
            <person name="Korlach J."/>
            <person name="Lawniczak M.K.N."/>
        </authorList>
    </citation>
    <scope>NUCLEOTIDE SEQUENCE [LARGE SCALE GENOMIC DNA]</scope>
    <source>
        <strain>Mali-NIH</strain>
    </source>
</reference>
<sequence>MMSSYRHSTANGDGACDVNNNNNSNDDHNNNLLTADNLLRLALKKPKSWNWELTTSSSSPNITFPKIQLFDGASGELMVEVDRPDRVIRSGCPDTVPKSGGSSPSRYRRSRTSLVREKLTTTGDSLADIFSQLQNKGLGHKLTTSGSQYRLLQGAQVDESARGSLQKSKSANAIVVTPEAPPIVRRRSRRSLASRSSSILERISEFYGRSSTEEEDVLPAVPQLLLAPASEAGSPAQDEGVTIEELPADDCPAETAINGPPRPKIYKLVRSNIGTLMVREESFHTQRSLRRRQREAGGERVPSPPELVELDEQTDRPRPAAGGIELDRNRYEREISRIDGLLSRVMLSHDLQTEELARADLGPSIRIEDAPEDALVREVMNGLSTEHQNGSTTRRPRRRSRRSVSVGGSVTSPHRLRSASSSSTSDGEQDRGYRGTRLRGQHRTGSSSRSGSQKRRGRTRHRDPDVGPHATISNAAAAAAPSCRRAAPTVPHCPSGRRFSADGGGPDTLALERFRASLARRPDSRDASAITIDVPAIGASASPAAAAATNTRQCAVQPNSSSSSSSSSSSTSASSSGSTLSTLSPWTSGADSETQSPATVASNTATASNYPLGRSISVPCGTPRESSSAEHDFLDRLRRSLVPITGDALRRRYLMEDAGQLGQERPPPQQPADEAPQQPAVLRRDPPGRRHLRTMSSVVEQVLYTQRAAATSSGSSSSSHGKPPTGRRTLSPPTSDEPGPGGLAAKRAPEEAPEPPEEPPLSSELANTVEPPYRGRRTLKYYTRRYRTSIHYDNP</sequence>
<feature type="compositionally biased region" description="Low complexity" evidence="1">
    <location>
        <begin position="403"/>
        <end position="425"/>
    </location>
</feature>
<feature type="compositionally biased region" description="Low complexity" evidence="1">
    <location>
        <begin position="17"/>
        <end position="28"/>
    </location>
</feature>
<dbReference type="AlphaFoldDB" id="A0A6E8V8G2"/>
<feature type="compositionally biased region" description="Low complexity" evidence="1">
    <location>
        <begin position="671"/>
        <end position="680"/>
    </location>
</feature>
<feature type="region of interest" description="Disordered" evidence="1">
    <location>
        <begin position="90"/>
        <end position="112"/>
    </location>
</feature>